<dbReference type="InterPro" id="IPR039703">
    <property type="entry name" value="Nta1"/>
</dbReference>
<feature type="domain" description="CN hydrolase" evidence="1">
    <location>
        <begin position="8"/>
        <end position="300"/>
    </location>
</feature>
<keyword evidence="2" id="KW-0378">Hydrolase</keyword>
<dbReference type="GO" id="GO:0008418">
    <property type="term" value="F:protein-N-terminal asparagine amidohydrolase activity"/>
    <property type="evidence" value="ECO:0007669"/>
    <property type="project" value="InterPro"/>
</dbReference>
<dbReference type="Gene3D" id="3.60.110.10">
    <property type="entry name" value="Carbon-nitrogen hydrolase"/>
    <property type="match status" value="1"/>
</dbReference>
<name>A0A164TDV9_9AGAM</name>
<keyword evidence="3" id="KW-1185">Reference proteome</keyword>
<dbReference type="PANTHER" id="PTHR11750:SF26">
    <property type="entry name" value="PROTEIN N-TERMINAL AMIDASE"/>
    <property type="match status" value="1"/>
</dbReference>
<dbReference type="OrthoDB" id="201515at2759"/>
<dbReference type="InterPro" id="IPR003010">
    <property type="entry name" value="C-N_Hydrolase"/>
</dbReference>
<organism evidence="2 3">
    <name type="scientific">Sistotremastrum niveocremeum HHB9708</name>
    <dbReference type="NCBI Taxonomy" id="1314777"/>
    <lineage>
        <taxon>Eukaryota</taxon>
        <taxon>Fungi</taxon>
        <taxon>Dikarya</taxon>
        <taxon>Basidiomycota</taxon>
        <taxon>Agaricomycotina</taxon>
        <taxon>Agaricomycetes</taxon>
        <taxon>Sistotremastrales</taxon>
        <taxon>Sistotremastraceae</taxon>
        <taxon>Sertulicium</taxon>
        <taxon>Sertulicium niveocremeum</taxon>
    </lineage>
</organism>
<reference evidence="2 3" key="1">
    <citation type="journal article" date="2016" name="Mol. Biol. Evol.">
        <title>Comparative Genomics of Early-Diverging Mushroom-Forming Fungi Provides Insights into the Origins of Lignocellulose Decay Capabilities.</title>
        <authorList>
            <person name="Nagy L.G."/>
            <person name="Riley R."/>
            <person name="Tritt A."/>
            <person name="Adam C."/>
            <person name="Daum C."/>
            <person name="Floudas D."/>
            <person name="Sun H."/>
            <person name="Yadav J.S."/>
            <person name="Pangilinan J."/>
            <person name="Larsson K.H."/>
            <person name="Matsuura K."/>
            <person name="Barry K."/>
            <person name="Labutti K."/>
            <person name="Kuo R."/>
            <person name="Ohm R.A."/>
            <person name="Bhattacharya S.S."/>
            <person name="Shirouzu T."/>
            <person name="Yoshinaga Y."/>
            <person name="Martin F.M."/>
            <person name="Grigoriev I.V."/>
            <person name="Hibbett D.S."/>
        </authorList>
    </citation>
    <scope>NUCLEOTIDE SEQUENCE [LARGE SCALE GENOMIC DNA]</scope>
    <source>
        <strain evidence="2 3">HHB9708</strain>
    </source>
</reference>
<dbReference type="SUPFAM" id="SSF56317">
    <property type="entry name" value="Carbon-nitrogen hydrolase"/>
    <property type="match status" value="1"/>
</dbReference>
<dbReference type="InterPro" id="IPR036526">
    <property type="entry name" value="C-N_Hydrolase_sf"/>
</dbReference>
<dbReference type="AlphaFoldDB" id="A0A164TDV9"/>
<protein>
    <submittedName>
        <fullName evidence="2">Carbon-nitrogen hydrolase</fullName>
    </submittedName>
</protein>
<accession>A0A164TDV9</accession>
<dbReference type="GO" id="GO:0070773">
    <property type="term" value="F:protein-N-terminal glutamine amidohydrolase activity"/>
    <property type="evidence" value="ECO:0007669"/>
    <property type="project" value="InterPro"/>
</dbReference>
<proteinExistence type="predicted"/>
<gene>
    <name evidence="2" type="ORF">SISNIDRAFT_512257</name>
</gene>
<evidence type="ECO:0000313" key="3">
    <source>
        <dbReference type="Proteomes" id="UP000076722"/>
    </source>
</evidence>
<dbReference type="Pfam" id="PF00795">
    <property type="entry name" value="CN_hydrolase"/>
    <property type="match status" value="1"/>
</dbReference>
<sequence length="300" mass="33393">MTTRRPPLRIAMVQFKPKLGDVAWNTRKALELCSTIQPRSVDLLCFPEMILTGYMFDSAKSIYPYLESPKTGPTSQLCTSLAKRLECYVIAGYPEKLSISEAREAPQVGANSALLIGPSGEWIGGYRKSNLFITDKSWAKPAGPGFAYFDLPAPLYRIALGICMDLNVAEGSQWTSLEHGPYELASFALEKRANILVIPCAWLASDREHRDDLSYDEDSIDTRNVSYWCERLRPLWAPDGRSVNAEQDTAVIICNRAGQEIGTVFAGSSTLLRLSRSRGRPLIIGGMTREEEAVKAWTLY</sequence>
<dbReference type="PANTHER" id="PTHR11750">
    <property type="entry name" value="PROTEIN N-TERMINAL AMIDASE"/>
    <property type="match status" value="1"/>
</dbReference>
<dbReference type="PROSITE" id="PS50263">
    <property type="entry name" value="CN_HYDROLASE"/>
    <property type="match status" value="1"/>
</dbReference>
<dbReference type="STRING" id="1314777.A0A164TDV9"/>
<evidence type="ECO:0000313" key="2">
    <source>
        <dbReference type="EMBL" id="KZS92289.1"/>
    </source>
</evidence>
<dbReference type="Proteomes" id="UP000076722">
    <property type="component" value="Unassembled WGS sequence"/>
</dbReference>
<dbReference type="GO" id="GO:0030163">
    <property type="term" value="P:protein catabolic process"/>
    <property type="evidence" value="ECO:0007669"/>
    <property type="project" value="TreeGrafter"/>
</dbReference>
<dbReference type="EMBL" id="KV419411">
    <property type="protein sequence ID" value="KZS92289.1"/>
    <property type="molecule type" value="Genomic_DNA"/>
</dbReference>
<evidence type="ECO:0000259" key="1">
    <source>
        <dbReference type="PROSITE" id="PS50263"/>
    </source>
</evidence>